<evidence type="ECO:0000256" key="10">
    <source>
        <dbReference type="ARBA" id="ARBA00049486"/>
    </source>
</evidence>
<dbReference type="RefSeq" id="WP_013785921.1">
    <property type="nucleotide sequence ID" value="NZ_CANLMS010000004.1"/>
</dbReference>
<evidence type="ECO:0000256" key="1">
    <source>
        <dbReference type="ARBA" id="ARBA00004876"/>
    </source>
</evidence>
<evidence type="ECO:0000256" key="3">
    <source>
        <dbReference type="ARBA" id="ARBA00013266"/>
    </source>
</evidence>
<evidence type="ECO:0000256" key="7">
    <source>
        <dbReference type="ARBA" id="ARBA00022737"/>
    </source>
</evidence>
<evidence type="ECO:0000256" key="4">
    <source>
        <dbReference type="ARBA" id="ARBA00018522"/>
    </source>
</evidence>
<dbReference type="Proteomes" id="UP000056750">
    <property type="component" value="Chromosome"/>
</dbReference>
<evidence type="ECO:0000256" key="9">
    <source>
        <dbReference type="ARBA" id="ARBA00023315"/>
    </source>
</evidence>
<evidence type="ECO:0000313" key="13">
    <source>
        <dbReference type="EMBL" id="MDO6577496.1"/>
    </source>
</evidence>
<keyword evidence="14" id="KW-1185">Reference proteome</keyword>
<dbReference type="PROSITE" id="PS00101">
    <property type="entry name" value="HEXAPEP_TRANSFERASES"/>
    <property type="match status" value="1"/>
</dbReference>
<comment type="catalytic activity">
    <reaction evidence="10">
        <text>L-serine + acetyl-CoA = O-acetyl-L-serine + CoA</text>
        <dbReference type="Rhea" id="RHEA:24560"/>
        <dbReference type="ChEBI" id="CHEBI:33384"/>
        <dbReference type="ChEBI" id="CHEBI:57287"/>
        <dbReference type="ChEBI" id="CHEBI:57288"/>
        <dbReference type="ChEBI" id="CHEBI:58340"/>
        <dbReference type="EC" id="2.3.1.30"/>
    </reaction>
</comment>
<evidence type="ECO:0000256" key="8">
    <source>
        <dbReference type="ARBA" id="ARBA00023192"/>
    </source>
</evidence>
<dbReference type="InterPro" id="IPR005881">
    <property type="entry name" value="Ser_O-AcTrfase"/>
</dbReference>
<feature type="domain" description="Serine acetyltransferase N-terminal" evidence="11">
    <location>
        <begin position="10"/>
        <end position="114"/>
    </location>
</feature>
<dbReference type="InterPro" id="IPR045304">
    <property type="entry name" value="LbH_SAT"/>
</dbReference>
<dbReference type="GeneID" id="83256487"/>
<dbReference type="PANTHER" id="PTHR42811">
    <property type="entry name" value="SERINE ACETYLTRANSFERASE"/>
    <property type="match status" value="1"/>
</dbReference>
<dbReference type="NCBIfam" id="NF041874">
    <property type="entry name" value="EPS_EpsC"/>
    <property type="match status" value="1"/>
</dbReference>
<dbReference type="NCBIfam" id="TIGR01172">
    <property type="entry name" value="cysE"/>
    <property type="match status" value="1"/>
</dbReference>
<keyword evidence="8" id="KW-0198">Cysteine biosynthesis</keyword>
<sequence>MHALSPSTDFWLSLKKEAQTVAESEPLLASYVHACISAHHNFESSLSFILSSKMADEVMPAIAIREVFDEAYLLEPSISESAMADINAIRARDAAVDDFLVPLLHFKGFHAVQVHRMAHYLWLHGRHQLALFLQSRNSATFGVDIHPAAKIGKGVMFDHATGIVVGETAVIEDNVSILQSVTLGGTGNESGDRHPKIRQGVLVGAGAKILGNIEIGEGSKVGAGSVVLDNVPPHVTVVGVPAKVVGRPVCQRPCDSMRQNVLEDNQPYSQKP</sequence>
<dbReference type="AlphaFoldDB" id="A0AAW7Z3F8"/>
<dbReference type="EC" id="2.3.1.30" evidence="3"/>
<dbReference type="Gene3D" id="1.10.3130.10">
    <property type="entry name" value="serine acetyltransferase, domain 1"/>
    <property type="match status" value="1"/>
</dbReference>
<dbReference type="EMBL" id="CP013926">
    <property type="protein sequence ID" value="AMJ72897.1"/>
    <property type="molecule type" value="Genomic_DNA"/>
</dbReference>
<dbReference type="InterPro" id="IPR011004">
    <property type="entry name" value="Trimer_LpxA-like_sf"/>
</dbReference>
<keyword evidence="7" id="KW-0677">Repeat</keyword>
<evidence type="ECO:0000313" key="12">
    <source>
        <dbReference type="EMBL" id="AMJ72897.1"/>
    </source>
</evidence>
<dbReference type="KEGG" id="asq:AVL57_02245"/>
<keyword evidence="5" id="KW-0028">Amino-acid biosynthesis</keyword>
<proteinExistence type="inferred from homology"/>
<dbReference type="Pfam" id="PF06426">
    <property type="entry name" value="SATase_N"/>
    <property type="match status" value="1"/>
</dbReference>
<comment type="similarity">
    <text evidence="2">Belongs to the transferase hexapeptide repeat family.</text>
</comment>
<evidence type="ECO:0000256" key="5">
    <source>
        <dbReference type="ARBA" id="ARBA00022605"/>
    </source>
</evidence>
<protein>
    <recommendedName>
        <fullName evidence="4">Serine acetyltransferase</fullName>
        <ecNumber evidence="3">2.3.1.30</ecNumber>
    </recommendedName>
</protein>
<gene>
    <name evidence="13" type="primary">cysE</name>
    <name evidence="12" type="ORF">AVL57_02245</name>
    <name evidence="13" type="ORF">Q4527_08830</name>
</gene>
<dbReference type="SMART" id="SM00971">
    <property type="entry name" value="SATase_N"/>
    <property type="match status" value="1"/>
</dbReference>
<name>A0AAW7Z3F8_9ALTE</name>
<reference evidence="13" key="2">
    <citation type="submission" date="2023-07" db="EMBL/GenBank/DDBJ databases">
        <title>Genome content predicts the carbon catabolic preferences of heterotrophic bacteria.</title>
        <authorList>
            <person name="Gralka M."/>
        </authorList>
    </citation>
    <scope>NUCLEOTIDE SEQUENCE</scope>
    <source>
        <strain evidence="13">F2M12</strain>
    </source>
</reference>
<dbReference type="EMBL" id="JAUOQI010000005">
    <property type="protein sequence ID" value="MDO6577496.1"/>
    <property type="molecule type" value="Genomic_DNA"/>
</dbReference>
<dbReference type="SUPFAM" id="SSF51161">
    <property type="entry name" value="Trimeric LpxA-like enzymes"/>
    <property type="match status" value="1"/>
</dbReference>
<evidence type="ECO:0000259" key="11">
    <source>
        <dbReference type="SMART" id="SM00971"/>
    </source>
</evidence>
<dbReference type="InterPro" id="IPR001451">
    <property type="entry name" value="Hexapep"/>
</dbReference>
<accession>A0AAW7Z3F8</accession>
<comment type="pathway">
    <text evidence="1">Amino-acid biosynthesis; L-cysteine biosynthesis; L-cysteine from L-serine: step 1/2.</text>
</comment>
<evidence type="ECO:0000256" key="6">
    <source>
        <dbReference type="ARBA" id="ARBA00022679"/>
    </source>
</evidence>
<keyword evidence="9 13" id="KW-0012">Acyltransferase</keyword>
<dbReference type="InterPro" id="IPR018357">
    <property type="entry name" value="Hexapep_transf_CS"/>
</dbReference>
<keyword evidence="6 13" id="KW-0808">Transferase</keyword>
<dbReference type="Pfam" id="PF00132">
    <property type="entry name" value="Hexapep"/>
    <property type="match status" value="1"/>
</dbReference>
<reference evidence="12 14" key="1">
    <citation type="submission" date="2015-12" db="EMBL/GenBank/DDBJ databases">
        <title>Intraspecies pangenome expansion in the marine bacterium Alteromonas.</title>
        <authorList>
            <person name="Lopez-Perez M."/>
            <person name="Rodriguez-Valera F."/>
        </authorList>
    </citation>
    <scope>NUCLEOTIDE SEQUENCE [LARGE SCALE GENOMIC DNA]</scope>
    <source>
        <strain evidence="12 14">LMG 21861</strain>
    </source>
</reference>
<evidence type="ECO:0000256" key="2">
    <source>
        <dbReference type="ARBA" id="ARBA00007274"/>
    </source>
</evidence>
<dbReference type="GO" id="GO:0005737">
    <property type="term" value="C:cytoplasm"/>
    <property type="evidence" value="ECO:0007669"/>
    <property type="project" value="InterPro"/>
</dbReference>
<dbReference type="CDD" id="cd03354">
    <property type="entry name" value="LbH_SAT"/>
    <property type="match status" value="1"/>
</dbReference>
<dbReference type="Proteomes" id="UP001170717">
    <property type="component" value="Unassembled WGS sequence"/>
</dbReference>
<dbReference type="InterPro" id="IPR042122">
    <property type="entry name" value="Ser_AcTrfase_N_sf"/>
</dbReference>
<evidence type="ECO:0000313" key="14">
    <source>
        <dbReference type="Proteomes" id="UP000056750"/>
    </source>
</evidence>
<dbReference type="FunFam" id="2.160.10.10:FF:000002">
    <property type="entry name" value="Serine acetyltransferase"/>
    <property type="match status" value="1"/>
</dbReference>
<dbReference type="Gene3D" id="2.160.10.10">
    <property type="entry name" value="Hexapeptide repeat proteins"/>
    <property type="match status" value="1"/>
</dbReference>
<dbReference type="NCBIfam" id="NF008349">
    <property type="entry name" value="PRK11132.1"/>
    <property type="match status" value="1"/>
</dbReference>
<organism evidence="13 15">
    <name type="scientific">Alteromonas stellipolaris</name>
    <dbReference type="NCBI Taxonomy" id="233316"/>
    <lineage>
        <taxon>Bacteria</taxon>
        <taxon>Pseudomonadati</taxon>
        <taxon>Pseudomonadota</taxon>
        <taxon>Gammaproteobacteria</taxon>
        <taxon>Alteromonadales</taxon>
        <taxon>Alteromonadaceae</taxon>
        <taxon>Alteromonas/Salinimonas group</taxon>
        <taxon>Alteromonas</taxon>
    </lineage>
</organism>
<dbReference type="GO" id="GO:0006535">
    <property type="term" value="P:cysteine biosynthetic process from serine"/>
    <property type="evidence" value="ECO:0007669"/>
    <property type="project" value="InterPro"/>
</dbReference>
<dbReference type="InterPro" id="IPR053376">
    <property type="entry name" value="Serine_acetyltransferase"/>
</dbReference>
<evidence type="ECO:0000313" key="15">
    <source>
        <dbReference type="Proteomes" id="UP001170717"/>
    </source>
</evidence>
<dbReference type="GO" id="GO:0009001">
    <property type="term" value="F:serine O-acetyltransferase activity"/>
    <property type="evidence" value="ECO:0007669"/>
    <property type="project" value="UniProtKB-EC"/>
</dbReference>
<dbReference type="InterPro" id="IPR010493">
    <property type="entry name" value="Ser_AcTrfase_N"/>
</dbReference>